<dbReference type="GO" id="GO:0005524">
    <property type="term" value="F:ATP binding"/>
    <property type="evidence" value="ECO:0007669"/>
    <property type="project" value="TreeGrafter"/>
</dbReference>
<feature type="domain" description="Ribonucleotide reductase large subunit C-terminal" evidence="2">
    <location>
        <begin position="43"/>
        <end position="184"/>
    </location>
</feature>
<name>A0A381ZU15_9ZZZZ</name>
<dbReference type="EMBL" id="UINC01022519">
    <property type="protein sequence ID" value="SVA92307.1"/>
    <property type="molecule type" value="Genomic_DNA"/>
</dbReference>
<evidence type="ECO:0000256" key="1">
    <source>
        <dbReference type="ARBA" id="ARBA00010406"/>
    </source>
</evidence>
<evidence type="ECO:0000313" key="3">
    <source>
        <dbReference type="EMBL" id="SVA92307.1"/>
    </source>
</evidence>
<dbReference type="SUPFAM" id="SSF51998">
    <property type="entry name" value="PFL-like glycyl radical enzymes"/>
    <property type="match status" value="1"/>
</dbReference>
<dbReference type="Gene3D" id="3.20.70.20">
    <property type="match status" value="1"/>
</dbReference>
<dbReference type="PANTHER" id="PTHR11573:SF6">
    <property type="entry name" value="RIBONUCLEOSIDE-DIPHOSPHATE REDUCTASE LARGE SUBUNIT"/>
    <property type="match status" value="1"/>
</dbReference>
<dbReference type="InterPro" id="IPR039718">
    <property type="entry name" value="Rrm1"/>
</dbReference>
<comment type="similarity">
    <text evidence="1">Belongs to the ribonucleoside diphosphate reductase large chain family.</text>
</comment>
<protein>
    <recommendedName>
        <fullName evidence="2">Ribonucleotide reductase large subunit C-terminal domain-containing protein</fullName>
    </recommendedName>
</protein>
<dbReference type="AlphaFoldDB" id="A0A381ZU15"/>
<organism evidence="3">
    <name type="scientific">marine metagenome</name>
    <dbReference type="NCBI Taxonomy" id="408172"/>
    <lineage>
        <taxon>unclassified sequences</taxon>
        <taxon>metagenomes</taxon>
        <taxon>ecological metagenomes</taxon>
    </lineage>
</organism>
<proteinExistence type="inferred from homology"/>
<dbReference type="GO" id="GO:0005971">
    <property type="term" value="C:ribonucleoside-diphosphate reductase complex"/>
    <property type="evidence" value="ECO:0007669"/>
    <property type="project" value="TreeGrafter"/>
</dbReference>
<dbReference type="Pfam" id="PF02867">
    <property type="entry name" value="Ribonuc_red_lgC"/>
    <property type="match status" value="1"/>
</dbReference>
<dbReference type="InterPro" id="IPR000788">
    <property type="entry name" value="RNR_lg_C"/>
</dbReference>
<feature type="non-terminal residue" evidence="3">
    <location>
        <position position="1"/>
    </location>
</feature>
<reference evidence="3" key="1">
    <citation type="submission" date="2018-05" db="EMBL/GenBank/DDBJ databases">
        <authorList>
            <person name="Lanie J.A."/>
            <person name="Ng W.-L."/>
            <person name="Kazmierczak K.M."/>
            <person name="Andrzejewski T.M."/>
            <person name="Davidsen T.M."/>
            <person name="Wayne K.J."/>
            <person name="Tettelin H."/>
            <person name="Glass J.I."/>
            <person name="Rusch D."/>
            <person name="Podicherti R."/>
            <person name="Tsui H.-C.T."/>
            <person name="Winkler M.E."/>
        </authorList>
    </citation>
    <scope>NUCLEOTIDE SEQUENCE</scope>
</reference>
<dbReference type="GO" id="GO:0009263">
    <property type="term" value="P:deoxyribonucleotide biosynthetic process"/>
    <property type="evidence" value="ECO:0007669"/>
    <property type="project" value="TreeGrafter"/>
</dbReference>
<dbReference type="GO" id="GO:0004748">
    <property type="term" value="F:ribonucleoside-diphosphate reductase activity, thioredoxin disulfide as acceptor"/>
    <property type="evidence" value="ECO:0007669"/>
    <property type="project" value="TreeGrafter"/>
</dbReference>
<dbReference type="PANTHER" id="PTHR11573">
    <property type="entry name" value="RIBONUCLEOSIDE-DIPHOSPHATE REDUCTASE LARGE CHAIN"/>
    <property type="match status" value="1"/>
</dbReference>
<accession>A0A381ZU15</accession>
<gene>
    <name evidence="3" type="ORF">METZ01_LOCUS145161</name>
</gene>
<evidence type="ECO:0000259" key="2">
    <source>
        <dbReference type="Pfam" id="PF02867"/>
    </source>
</evidence>
<sequence length="234" mass="26157">CKNIPFEGLYASSFNHRVFSNIKSKAVEASMALGGERGEAPDMQGSGLRNAHLMAVAPNASSSIICNGASPSIEPSRANIYTHKTLTGSYKVQNKYLEKLLKSKNKNTPEVWKDISAYDGSVQHLDFLTDKEKEVFKTAPEINQIWVVEHAHQRQAYICQSQSVNLFFAPPKATEPQEIHDEYLQYVNDVHWIGAKNLKSLYYLRSDAARNAENVNIKIPRINLEGVECIACEG</sequence>